<dbReference type="RefSeq" id="WP_210031599.1">
    <property type="nucleotide sequence ID" value="NZ_JAGINU010000001.1"/>
</dbReference>
<reference evidence="2 3" key="1">
    <citation type="submission" date="2021-03" db="EMBL/GenBank/DDBJ databases">
        <title>Sequencing the genomes of 1000 actinobacteria strains.</title>
        <authorList>
            <person name="Klenk H.-P."/>
        </authorList>
    </citation>
    <scope>NUCLEOTIDE SEQUENCE [LARGE SCALE GENOMIC DNA]</scope>
    <source>
        <strain evidence="2 3">DSM 45256</strain>
    </source>
</reference>
<dbReference type="Proteomes" id="UP001519295">
    <property type="component" value="Unassembled WGS sequence"/>
</dbReference>
<evidence type="ECO:0000313" key="2">
    <source>
        <dbReference type="EMBL" id="MBP2369495.1"/>
    </source>
</evidence>
<accession>A0ABS4VZZ3</accession>
<name>A0ABS4VZZ3_9PSEU</name>
<comment type="caution">
    <text evidence="2">The sequence shown here is derived from an EMBL/GenBank/DDBJ whole genome shotgun (WGS) entry which is preliminary data.</text>
</comment>
<evidence type="ECO:0000256" key="1">
    <source>
        <dbReference type="SAM" id="MobiDB-lite"/>
    </source>
</evidence>
<evidence type="ECO:0000313" key="3">
    <source>
        <dbReference type="Proteomes" id="UP001519295"/>
    </source>
</evidence>
<sequence length="195" mass="19339">MSRSMVARTVAWCVGVLLAAGGLLATVVLGFGAFLGPAEAQAGKELDGPAADAREFARLAATDPGAALRSCAPARATDFDALAGALPAGAVAADERYVVPDEGLALLAAPVVGEDLAESDGDRAVWAYGRAGFAAVTDDARALTPDLPGPQLYGLDSEAPAVIRAATCVEAAQRVGGASPDDGPAVPTGTRQPGG</sequence>
<gene>
    <name evidence="2" type="ORF">JOF36_005191</name>
</gene>
<organism evidence="2 3">
    <name type="scientific">Pseudonocardia parietis</name>
    <dbReference type="NCBI Taxonomy" id="570936"/>
    <lineage>
        <taxon>Bacteria</taxon>
        <taxon>Bacillati</taxon>
        <taxon>Actinomycetota</taxon>
        <taxon>Actinomycetes</taxon>
        <taxon>Pseudonocardiales</taxon>
        <taxon>Pseudonocardiaceae</taxon>
        <taxon>Pseudonocardia</taxon>
    </lineage>
</organism>
<keyword evidence="3" id="KW-1185">Reference proteome</keyword>
<feature type="region of interest" description="Disordered" evidence="1">
    <location>
        <begin position="174"/>
        <end position="195"/>
    </location>
</feature>
<evidence type="ECO:0008006" key="4">
    <source>
        <dbReference type="Google" id="ProtNLM"/>
    </source>
</evidence>
<proteinExistence type="predicted"/>
<dbReference type="EMBL" id="JAGINU010000001">
    <property type="protein sequence ID" value="MBP2369495.1"/>
    <property type="molecule type" value="Genomic_DNA"/>
</dbReference>
<protein>
    <recommendedName>
        <fullName evidence="4">Secreted protein</fullName>
    </recommendedName>
</protein>